<name>A0A484CWM7_PERFV</name>
<reference evidence="2 3" key="1">
    <citation type="submission" date="2019-01" db="EMBL/GenBank/DDBJ databases">
        <title>A chromosome-scale genome assembly of the yellow perch, Perca flavescens.</title>
        <authorList>
            <person name="Feron R."/>
            <person name="Morvezen R."/>
            <person name="Bestin A."/>
            <person name="Haffray P."/>
            <person name="Klopp C."/>
            <person name="Zahm M."/>
            <person name="Cabau C."/>
            <person name="Roques C."/>
            <person name="Donnadieu C."/>
            <person name="Bouchez O."/>
            <person name="Christie M."/>
            <person name="Larson W."/>
            <person name="Guiguen Y."/>
        </authorList>
    </citation>
    <scope>NUCLEOTIDE SEQUENCE [LARGE SCALE GENOMIC DNA]</scope>
    <source>
        <strain evidence="2">YP-PL-M2</strain>
        <tissue evidence="2">Blood</tissue>
    </source>
</reference>
<proteinExistence type="predicted"/>
<dbReference type="AlphaFoldDB" id="A0A484CWM7"/>
<keyword evidence="3" id="KW-1185">Reference proteome</keyword>
<feature type="region of interest" description="Disordered" evidence="1">
    <location>
        <begin position="81"/>
        <end position="241"/>
    </location>
</feature>
<evidence type="ECO:0000313" key="3">
    <source>
        <dbReference type="Proteomes" id="UP000295070"/>
    </source>
</evidence>
<accession>A0A484CWM7</accession>
<feature type="compositionally biased region" description="Basic and acidic residues" evidence="1">
    <location>
        <begin position="169"/>
        <end position="178"/>
    </location>
</feature>
<organism evidence="2 3">
    <name type="scientific">Perca flavescens</name>
    <name type="common">American yellow perch</name>
    <name type="synonym">Morone flavescens</name>
    <dbReference type="NCBI Taxonomy" id="8167"/>
    <lineage>
        <taxon>Eukaryota</taxon>
        <taxon>Metazoa</taxon>
        <taxon>Chordata</taxon>
        <taxon>Craniata</taxon>
        <taxon>Vertebrata</taxon>
        <taxon>Euteleostomi</taxon>
        <taxon>Actinopterygii</taxon>
        <taxon>Neopterygii</taxon>
        <taxon>Teleostei</taxon>
        <taxon>Neoteleostei</taxon>
        <taxon>Acanthomorphata</taxon>
        <taxon>Eupercaria</taxon>
        <taxon>Perciformes</taxon>
        <taxon>Percoidei</taxon>
        <taxon>Percidae</taxon>
        <taxon>Percinae</taxon>
        <taxon>Perca</taxon>
    </lineage>
</organism>
<feature type="compositionally biased region" description="Low complexity" evidence="1">
    <location>
        <begin position="136"/>
        <end position="146"/>
    </location>
</feature>
<feature type="compositionally biased region" description="Polar residues" evidence="1">
    <location>
        <begin position="119"/>
        <end position="130"/>
    </location>
</feature>
<sequence length="241" mass="26261">MTTPAKKKKKKMMAEAQVDEKDHTQSPAVGSVDAELPSDEMVSSSGKAVKKKKRKIPVVFEYEADELEAAAQEATAIKGLAEEETVAKKLKPGRDVGEPATPLRTKKSQKKPKTTSASDFITFQSNTTVPTPLFCKTKGSPSTPLSSKKKSQTPKSESKKVTFGLKNNKTAEFRKTDRSLLLSPDGSSRVPFDPKQKPKFGVLKSPPTPLSARKTPKANRKTSSNTPKSTPKRRPTAADFF</sequence>
<dbReference type="STRING" id="8167.A0A484CWM7"/>
<protein>
    <submittedName>
        <fullName evidence="2">Uncharacterized protein</fullName>
    </submittedName>
</protein>
<evidence type="ECO:0000256" key="1">
    <source>
        <dbReference type="SAM" id="MobiDB-lite"/>
    </source>
</evidence>
<comment type="caution">
    <text evidence="2">The sequence shown here is derived from an EMBL/GenBank/DDBJ whole genome shotgun (WGS) entry which is preliminary data.</text>
</comment>
<feature type="compositionally biased region" description="Basic residues" evidence="1">
    <location>
        <begin position="1"/>
        <end position="11"/>
    </location>
</feature>
<gene>
    <name evidence="2" type="ORF">EPR50_G00121760</name>
</gene>
<feature type="region of interest" description="Disordered" evidence="1">
    <location>
        <begin position="1"/>
        <end position="50"/>
    </location>
</feature>
<feature type="compositionally biased region" description="Basic residues" evidence="1">
    <location>
        <begin position="104"/>
        <end position="113"/>
    </location>
</feature>
<dbReference type="EMBL" id="SCKG01000011">
    <property type="protein sequence ID" value="TDH07247.1"/>
    <property type="molecule type" value="Genomic_DNA"/>
</dbReference>
<evidence type="ECO:0000313" key="2">
    <source>
        <dbReference type="EMBL" id="TDH07247.1"/>
    </source>
</evidence>
<dbReference type="Proteomes" id="UP000295070">
    <property type="component" value="Chromosome 11"/>
</dbReference>